<keyword evidence="5 6" id="KW-0472">Membrane</keyword>
<evidence type="ECO:0000313" key="8">
    <source>
        <dbReference type="Proteomes" id="UP000613030"/>
    </source>
</evidence>
<dbReference type="NCBIfam" id="TIGR03718">
    <property type="entry name" value="R_switched_Alx"/>
    <property type="match status" value="1"/>
</dbReference>
<feature type="transmembrane region" description="Helical" evidence="6">
    <location>
        <begin position="256"/>
        <end position="275"/>
    </location>
</feature>
<evidence type="ECO:0000256" key="1">
    <source>
        <dbReference type="ARBA" id="ARBA00004141"/>
    </source>
</evidence>
<dbReference type="EMBL" id="JAERRB010000001">
    <property type="protein sequence ID" value="MBL0740691.1"/>
    <property type="molecule type" value="Genomic_DNA"/>
</dbReference>
<proteinExistence type="inferred from homology"/>
<dbReference type="InterPro" id="IPR022369">
    <property type="entry name" value="Integral_membrane_TerC_rswitch"/>
</dbReference>
<feature type="transmembrane region" description="Helical" evidence="6">
    <location>
        <begin position="6"/>
        <end position="26"/>
    </location>
</feature>
<dbReference type="InterPro" id="IPR005496">
    <property type="entry name" value="Integral_membrane_TerC"/>
</dbReference>
<evidence type="ECO:0000313" key="7">
    <source>
        <dbReference type="EMBL" id="MBL0740691.1"/>
    </source>
</evidence>
<keyword evidence="8" id="KW-1185">Reference proteome</keyword>
<dbReference type="RefSeq" id="WP_202008014.1">
    <property type="nucleotide sequence ID" value="NZ_JAERRB010000001.1"/>
</dbReference>
<feature type="transmembrane region" description="Helical" evidence="6">
    <location>
        <begin position="224"/>
        <end position="244"/>
    </location>
</feature>
<evidence type="ECO:0000256" key="6">
    <source>
        <dbReference type="SAM" id="Phobius"/>
    </source>
</evidence>
<reference evidence="7 8" key="1">
    <citation type="submission" date="2021-01" db="EMBL/GenBank/DDBJ databases">
        <title>Chryseolinea sp. Jin1 Genome sequencing and assembly.</title>
        <authorList>
            <person name="Kim I."/>
        </authorList>
    </citation>
    <scope>NUCLEOTIDE SEQUENCE [LARGE SCALE GENOMIC DNA]</scope>
    <source>
        <strain evidence="7 8">Jin1</strain>
    </source>
</reference>
<feature type="transmembrane region" description="Helical" evidence="6">
    <location>
        <begin position="103"/>
        <end position="123"/>
    </location>
</feature>
<accession>A0ABS1KQX0</accession>
<comment type="caution">
    <text evidence="7">The sequence shown here is derived from an EMBL/GenBank/DDBJ whole genome shotgun (WGS) entry which is preliminary data.</text>
</comment>
<protein>
    <submittedName>
        <fullName evidence="7">TerC family protein</fullName>
    </submittedName>
</protein>
<feature type="transmembrane region" description="Helical" evidence="6">
    <location>
        <begin position="194"/>
        <end position="218"/>
    </location>
</feature>
<keyword evidence="3 6" id="KW-0812">Transmembrane</keyword>
<evidence type="ECO:0000256" key="5">
    <source>
        <dbReference type="ARBA" id="ARBA00023136"/>
    </source>
</evidence>
<keyword evidence="4 6" id="KW-1133">Transmembrane helix</keyword>
<comment type="similarity">
    <text evidence="2">Belongs to the TerC family.</text>
</comment>
<sequence>MNDTAILWIVFNLFVLAMLALDLGVFHRKSHDVTTKEALAWTGVWVSLALLFNVFLYYYFDKDTAVQFFTGYLIEKSLSVDNIFVIIMIFSYFNVPSAYQHKVLFWGILGALVMRVIFILSGVELIHRFHWLIYIFGAFLVITGIRMLFSGDEKIEPEKNPLVKLAHKLFPFTPTFEGDLFFVKRDARLWATPLFLVVILIEATDLIFAVDSIPAIIAISDDPFIVYTSNVFAILGLRSLYFALSGIEKYFKYLKYGLSAILIFVGVKMSITDLYKIPTNLSLVVIIAILIIAMLASVLAQKKTQNVNRV</sequence>
<evidence type="ECO:0000256" key="3">
    <source>
        <dbReference type="ARBA" id="ARBA00022692"/>
    </source>
</evidence>
<evidence type="ECO:0000256" key="4">
    <source>
        <dbReference type="ARBA" id="ARBA00022989"/>
    </source>
</evidence>
<dbReference type="PANTHER" id="PTHR30238:SF0">
    <property type="entry name" value="THYLAKOID MEMBRANE PROTEIN TERC, CHLOROPLASTIC"/>
    <property type="match status" value="1"/>
</dbReference>
<feature type="transmembrane region" description="Helical" evidence="6">
    <location>
        <begin position="80"/>
        <end position="96"/>
    </location>
</feature>
<feature type="transmembrane region" description="Helical" evidence="6">
    <location>
        <begin position="281"/>
        <end position="300"/>
    </location>
</feature>
<dbReference type="Pfam" id="PF03741">
    <property type="entry name" value="TerC"/>
    <property type="match status" value="1"/>
</dbReference>
<comment type="subcellular location">
    <subcellularLocation>
        <location evidence="1">Membrane</location>
        <topology evidence="1">Multi-pass membrane protein</topology>
    </subcellularLocation>
</comment>
<gene>
    <name evidence="7" type="ORF">JI741_05650</name>
</gene>
<feature type="transmembrane region" description="Helical" evidence="6">
    <location>
        <begin position="129"/>
        <end position="149"/>
    </location>
</feature>
<organism evidence="7 8">
    <name type="scientific">Chryseolinea lacunae</name>
    <dbReference type="NCBI Taxonomy" id="2801331"/>
    <lineage>
        <taxon>Bacteria</taxon>
        <taxon>Pseudomonadati</taxon>
        <taxon>Bacteroidota</taxon>
        <taxon>Cytophagia</taxon>
        <taxon>Cytophagales</taxon>
        <taxon>Fulvivirgaceae</taxon>
        <taxon>Chryseolinea</taxon>
    </lineage>
</organism>
<evidence type="ECO:0000256" key="2">
    <source>
        <dbReference type="ARBA" id="ARBA00007511"/>
    </source>
</evidence>
<dbReference type="Proteomes" id="UP000613030">
    <property type="component" value="Unassembled WGS sequence"/>
</dbReference>
<dbReference type="PANTHER" id="PTHR30238">
    <property type="entry name" value="MEMBRANE BOUND PREDICTED REDOX MODULATOR"/>
    <property type="match status" value="1"/>
</dbReference>
<feature type="transmembrane region" description="Helical" evidence="6">
    <location>
        <begin position="38"/>
        <end position="60"/>
    </location>
</feature>
<name>A0ABS1KQX0_9BACT</name>